<dbReference type="Proteomes" id="UP001143910">
    <property type="component" value="Unassembled WGS sequence"/>
</dbReference>
<accession>A0ACC1NQP8</accession>
<dbReference type="EMBL" id="JANJQO010000164">
    <property type="protein sequence ID" value="KAJ2980916.1"/>
    <property type="molecule type" value="Genomic_DNA"/>
</dbReference>
<keyword evidence="2" id="KW-1185">Reference proteome</keyword>
<sequence>MASNPRIRQAATSLFAQFPANSRIPFQQILQATWVATTALIVGTCFVLAIVFSSNGKPTNGSTWYEHTPTLIALGAVVLRGSVAALLGVALYQNLWQNVATQAKTKEGGLVETGAEGIPVKTVESLHLASRLAIGMLAHPSLRAGWIIGVLGLGVVSAVQPILQSAIAVRQQRQIIPASLSIYHPQFNGSLAQSDSAFMYAGGPTTITTRSAVAALMGETNGLRYTYANVTGVAHFGPIKYLDVICNISAVPGSESNLEGWDIYNFTYRYPDAAGSSSNSFQNITDSLYDGVIISTAQESRVELQAALFNNTHYLLHQCLVQTAIGSCTTYLTAGIGTMGNLSCSRDQFTNLTSDLKQKNSYYGPAGGVVALTGSFLEAFVGKAVFDIHGKVNPGKSSFVTGTLVSDTNTAFVMPSDLVSHMQRVLWVTPLLTKTSSSQQAAPNITMSISNEQSVIVYDIDKLRIIVTISVLVVISLGCLVYVSLPRSAACGRLTRDSLVHSLTVAGPRGPAIRDACLASLADILGNAGDETLKFGVLIEATDYMSGHVGFAEQPPAPGSHDSRAFTTVGKPVPGRWYGGHGDLRMRSHGIIETRENAS</sequence>
<gene>
    <name evidence="1" type="ORF">NQ176_g2350</name>
</gene>
<comment type="caution">
    <text evidence="1">The sequence shown here is derived from an EMBL/GenBank/DDBJ whole genome shotgun (WGS) entry which is preliminary data.</text>
</comment>
<protein>
    <submittedName>
        <fullName evidence="1">Uncharacterized protein</fullName>
    </submittedName>
</protein>
<evidence type="ECO:0000313" key="2">
    <source>
        <dbReference type="Proteomes" id="UP001143910"/>
    </source>
</evidence>
<reference evidence="1" key="1">
    <citation type="submission" date="2022-08" db="EMBL/GenBank/DDBJ databases">
        <title>Genome Sequence of Lecanicillium fungicola.</title>
        <authorList>
            <person name="Buettner E."/>
        </authorList>
    </citation>
    <scope>NUCLEOTIDE SEQUENCE</scope>
    <source>
        <strain evidence="1">Babe33</strain>
    </source>
</reference>
<proteinExistence type="predicted"/>
<name>A0ACC1NQP8_9HYPO</name>
<evidence type="ECO:0000313" key="1">
    <source>
        <dbReference type="EMBL" id="KAJ2980916.1"/>
    </source>
</evidence>
<organism evidence="1 2">
    <name type="scientific">Zarea fungicola</name>
    <dbReference type="NCBI Taxonomy" id="93591"/>
    <lineage>
        <taxon>Eukaryota</taxon>
        <taxon>Fungi</taxon>
        <taxon>Dikarya</taxon>
        <taxon>Ascomycota</taxon>
        <taxon>Pezizomycotina</taxon>
        <taxon>Sordariomycetes</taxon>
        <taxon>Hypocreomycetidae</taxon>
        <taxon>Hypocreales</taxon>
        <taxon>Cordycipitaceae</taxon>
        <taxon>Zarea</taxon>
    </lineage>
</organism>